<keyword evidence="9 14" id="KW-0406">Ion transport</keyword>
<evidence type="ECO:0000256" key="13">
    <source>
        <dbReference type="ARBA" id="ARBA00025830"/>
    </source>
</evidence>
<dbReference type="PANTHER" id="PTHR33445">
    <property type="entry name" value="ATP SYNTHASE SUBUNIT B', CHLOROPLASTIC"/>
    <property type="match status" value="1"/>
</dbReference>
<dbReference type="InterPro" id="IPR028987">
    <property type="entry name" value="ATP_synth_B-like_membr_sf"/>
</dbReference>
<proteinExistence type="inferred from homology"/>
<comment type="similarity">
    <text evidence="2 14 15">Belongs to the ATPase B chain family.</text>
</comment>
<keyword evidence="6 14" id="KW-0812">Transmembrane</keyword>
<accession>A0A3D9SSK2</accession>
<keyword evidence="7 14" id="KW-0375">Hydrogen ion transport</keyword>
<dbReference type="InterPro" id="IPR050059">
    <property type="entry name" value="ATP_synthase_B_chain"/>
</dbReference>
<evidence type="ECO:0000313" key="17">
    <source>
        <dbReference type="EMBL" id="REE98587.1"/>
    </source>
</evidence>
<keyword evidence="16" id="KW-0175">Coiled coil</keyword>
<comment type="subcellular location">
    <subcellularLocation>
        <location evidence="1 14">Cell membrane</location>
        <topology evidence="1 14">Single-pass membrane protein</topology>
    </subcellularLocation>
</comment>
<comment type="function">
    <text evidence="12 14">F(1)F(0) ATP synthase produces ATP from ADP in the presence of a proton or sodium gradient. F-type ATPases consist of two structural domains, F(1) containing the extramembraneous catalytic core and F(0) containing the membrane proton channel, linked together by a central stalk and a peripheral stalk. During catalysis, ATP synthesis in the catalytic domain of F(1) is coupled via a rotary mechanism of the central stalk subunits to proton translocation.</text>
</comment>
<dbReference type="EMBL" id="QTTT01000001">
    <property type="protein sequence ID" value="REE98587.1"/>
    <property type="molecule type" value="Genomic_DNA"/>
</dbReference>
<dbReference type="NCBIfam" id="TIGR01144">
    <property type="entry name" value="ATP_synt_b"/>
    <property type="match status" value="1"/>
</dbReference>
<keyword evidence="5 14" id="KW-0138">CF(0)</keyword>
<reference evidence="17 18" key="1">
    <citation type="submission" date="2018-08" db="EMBL/GenBank/DDBJ databases">
        <title>Sequencing the genomes of 1000 actinobacteria strains.</title>
        <authorList>
            <person name="Klenk H.-P."/>
        </authorList>
    </citation>
    <scope>NUCLEOTIDE SEQUENCE [LARGE SCALE GENOMIC DNA]</scope>
    <source>
        <strain evidence="17 18">DSM 43927</strain>
    </source>
</reference>
<evidence type="ECO:0000256" key="7">
    <source>
        <dbReference type="ARBA" id="ARBA00022781"/>
    </source>
</evidence>
<dbReference type="RefSeq" id="WP_116024023.1">
    <property type="nucleotide sequence ID" value="NZ_QTTT01000001.1"/>
</dbReference>
<protein>
    <recommendedName>
        <fullName evidence="14">ATP synthase subunit b</fullName>
    </recommendedName>
    <alternativeName>
        <fullName evidence="14">ATP synthase F(0) sector subunit b</fullName>
    </alternativeName>
    <alternativeName>
        <fullName evidence="14">ATPase subunit I</fullName>
    </alternativeName>
    <alternativeName>
        <fullName evidence="14">F-type ATPase subunit b</fullName>
        <shortName evidence="14">F-ATPase subunit b</shortName>
    </alternativeName>
</protein>
<dbReference type="GO" id="GO:0046933">
    <property type="term" value="F:proton-transporting ATP synthase activity, rotational mechanism"/>
    <property type="evidence" value="ECO:0007669"/>
    <property type="project" value="UniProtKB-UniRule"/>
</dbReference>
<dbReference type="SUPFAM" id="SSF81573">
    <property type="entry name" value="F1F0 ATP synthase subunit B, membrane domain"/>
    <property type="match status" value="1"/>
</dbReference>
<dbReference type="NCBIfam" id="NF004412">
    <property type="entry name" value="PRK05759.1-3"/>
    <property type="match status" value="1"/>
</dbReference>
<dbReference type="InterPro" id="IPR002146">
    <property type="entry name" value="ATP_synth_b/b'su_bac/chlpt"/>
</dbReference>
<dbReference type="OrthoDB" id="5243563at2"/>
<evidence type="ECO:0000256" key="10">
    <source>
        <dbReference type="ARBA" id="ARBA00023136"/>
    </source>
</evidence>
<sequence>MFFLAEGGSEHNPLIPEPAELIFGTLSFAIVLLLVGWKLVPQIQKTLAERTDAIEGGLNRAEDAQREAQAKLAEYSAQLQEARTEAARLREKAREEGAQIVAEMREQAQAEARRIVEAAQATIEAERQQALQQLRAEVGTLSVELAGRVVGESLTDQATQSRVVDRFLVELEDRTRAQEPA</sequence>
<dbReference type="Proteomes" id="UP000256661">
    <property type="component" value="Unassembled WGS sequence"/>
</dbReference>
<evidence type="ECO:0000256" key="5">
    <source>
        <dbReference type="ARBA" id="ARBA00022547"/>
    </source>
</evidence>
<evidence type="ECO:0000256" key="8">
    <source>
        <dbReference type="ARBA" id="ARBA00022989"/>
    </source>
</evidence>
<evidence type="ECO:0000256" key="6">
    <source>
        <dbReference type="ARBA" id="ARBA00022692"/>
    </source>
</evidence>
<organism evidence="17 18">
    <name type="scientific">Thermomonospora umbrina</name>
    <dbReference type="NCBI Taxonomy" id="111806"/>
    <lineage>
        <taxon>Bacteria</taxon>
        <taxon>Bacillati</taxon>
        <taxon>Actinomycetota</taxon>
        <taxon>Actinomycetes</taxon>
        <taxon>Streptosporangiales</taxon>
        <taxon>Thermomonosporaceae</taxon>
        <taxon>Thermomonospora</taxon>
    </lineage>
</organism>
<gene>
    <name evidence="14" type="primary">atpF</name>
    <name evidence="17" type="ORF">DFJ69_4079</name>
</gene>
<dbReference type="CDD" id="cd06503">
    <property type="entry name" value="ATP-synt_Fo_b"/>
    <property type="match status" value="1"/>
</dbReference>
<dbReference type="GO" id="GO:0045259">
    <property type="term" value="C:proton-transporting ATP synthase complex"/>
    <property type="evidence" value="ECO:0007669"/>
    <property type="project" value="UniProtKB-KW"/>
</dbReference>
<dbReference type="Pfam" id="PF00430">
    <property type="entry name" value="ATP-synt_B"/>
    <property type="match status" value="1"/>
</dbReference>
<dbReference type="InterPro" id="IPR005864">
    <property type="entry name" value="ATP_synth_F0_bsu_bac"/>
</dbReference>
<dbReference type="HAMAP" id="MF_01398">
    <property type="entry name" value="ATP_synth_b_bprime"/>
    <property type="match status" value="1"/>
</dbReference>
<keyword evidence="8 14" id="KW-1133">Transmembrane helix</keyword>
<evidence type="ECO:0000256" key="12">
    <source>
        <dbReference type="ARBA" id="ARBA00025198"/>
    </source>
</evidence>
<dbReference type="GO" id="GO:0005886">
    <property type="term" value="C:plasma membrane"/>
    <property type="evidence" value="ECO:0007669"/>
    <property type="project" value="UniProtKB-SubCell"/>
</dbReference>
<evidence type="ECO:0000256" key="3">
    <source>
        <dbReference type="ARBA" id="ARBA00022448"/>
    </source>
</evidence>
<evidence type="ECO:0000256" key="2">
    <source>
        <dbReference type="ARBA" id="ARBA00005513"/>
    </source>
</evidence>
<dbReference type="GO" id="GO:0046961">
    <property type="term" value="F:proton-transporting ATPase activity, rotational mechanism"/>
    <property type="evidence" value="ECO:0007669"/>
    <property type="project" value="TreeGrafter"/>
</dbReference>
<evidence type="ECO:0000256" key="9">
    <source>
        <dbReference type="ARBA" id="ARBA00023065"/>
    </source>
</evidence>
<dbReference type="Gene3D" id="1.20.5.620">
    <property type="entry name" value="F1F0 ATP synthase subunit B, membrane domain"/>
    <property type="match status" value="1"/>
</dbReference>
<feature type="coiled-coil region" evidence="16">
    <location>
        <begin position="58"/>
        <end position="129"/>
    </location>
</feature>
<keyword evidence="10 14" id="KW-0472">Membrane</keyword>
<dbReference type="AlphaFoldDB" id="A0A3D9SSK2"/>
<comment type="subunit">
    <text evidence="13 14">F-type ATPases have 2 components, F(1) - the catalytic core - and F(0) - the membrane proton channel. F(1) has five subunits: alpha(3), beta(3), gamma(1), delta(1), epsilon(1). F(0) has three main subunits: a(1), b(2) and c(10-14). The alpha and beta chains form an alternating ring which encloses part of the gamma chain. F(1) is attached to F(0) by a central stalk formed by the gamma and epsilon chains, while a peripheral stalk is formed by the delta and b chains.</text>
</comment>
<evidence type="ECO:0000256" key="16">
    <source>
        <dbReference type="SAM" id="Coils"/>
    </source>
</evidence>
<keyword evidence="18" id="KW-1185">Reference proteome</keyword>
<name>A0A3D9SSK2_9ACTN</name>
<dbReference type="PANTHER" id="PTHR33445:SF1">
    <property type="entry name" value="ATP SYNTHASE SUBUNIT B"/>
    <property type="match status" value="1"/>
</dbReference>
<comment type="caution">
    <text evidence="17">The sequence shown here is derived from an EMBL/GenBank/DDBJ whole genome shotgun (WGS) entry which is preliminary data.</text>
</comment>
<feature type="transmembrane region" description="Helical" evidence="14">
    <location>
        <begin position="21"/>
        <end position="40"/>
    </location>
</feature>
<keyword evidence="3 14" id="KW-0813">Transport</keyword>
<comment type="function">
    <text evidence="14">Component of the F(0) channel, it forms part of the peripheral stalk, linking F(1) to F(0).</text>
</comment>
<evidence type="ECO:0000256" key="15">
    <source>
        <dbReference type="RuleBase" id="RU003848"/>
    </source>
</evidence>
<evidence type="ECO:0000256" key="11">
    <source>
        <dbReference type="ARBA" id="ARBA00023310"/>
    </source>
</evidence>
<evidence type="ECO:0000256" key="4">
    <source>
        <dbReference type="ARBA" id="ARBA00022475"/>
    </source>
</evidence>
<keyword evidence="4 14" id="KW-1003">Cell membrane</keyword>
<evidence type="ECO:0000256" key="14">
    <source>
        <dbReference type="HAMAP-Rule" id="MF_01398"/>
    </source>
</evidence>
<evidence type="ECO:0000313" key="18">
    <source>
        <dbReference type="Proteomes" id="UP000256661"/>
    </source>
</evidence>
<keyword evidence="11 14" id="KW-0066">ATP synthesis</keyword>
<evidence type="ECO:0000256" key="1">
    <source>
        <dbReference type="ARBA" id="ARBA00004162"/>
    </source>
</evidence>